<reference evidence="1 2" key="1">
    <citation type="journal article" date="2023" name="Sci. Data">
        <title>Genome assembly of the Korean intertidal mud-creeper Batillaria attramentaria.</title>
        <authorList>
            <person name="Patra A.K."/>
            <person name="Ho P.T."/>
            <person name="Jun S."/>
            <person name="Lee S.J."/>
            <person name="Kim Y."/>
            <person name="Won Y.J."/>
        </authorList>
    </citation>
    <scope>NUCLEOTIDE SEQUENCE [LARGE SCALE GENOMIC DNA]</scope>
    <source>
        <strain evidence="1">Wonlab-2016</strain>
    </source>
</reference>
<organism evidence="1 2">
    <name type="scientific">Batillaria attramentaria</name>
    <dbReference type="NCBI Taxonomy" id="370345"/>
    <lineage>
        <taxon>Eukaryota</taxon>
        <taxon>Metazoa</taxon>
        <taxon>Spiralia</taxon>
        <taxon>Lophotrochozoa</taxon>
        <taxon>Mollusca</taxon>
        <taxon>Gastropoda</taxon>
        <taxon>Caenogastropoda</taxon>
        <taxon>Sorbeoconcha</taxon>
        <taxon>Cerithioidea</taxon>
        <taxon>Batillariidae</taxon>
        <taxon>Batillaria</taxon>
    </lineage>
</organism>
<dbReference type="EMBL" id="JACVVK020000071">
    <property type="protein sequence ID" value="KAK7495819.1"/>
    <property type="molecule type" value="Genomic_DNA"/>
</dbReference>
<proteinExistence type="predicted"/>
<keyword evidence="2" id="KW-1185">Reference proteome</keyword>
<gene>
    <name evidence="1" type="ORF">BaRGS_00012809</name>
</gene>
<protein>
    <submittedName>
        <fullName evidence="1">Uncharacterized protein</fullName>
    </submittedName>
</protein>
<dbReference type="AlphaFoldDB" id="A0ABD0L9K8"/>
<name>A0ABD0L9K8_9CAEN</name>
<dbReference type="Proteomes" id="UP001519460">
    <property type="component" value="Unassembled WGS sequence"/>
</dbReference>
<evidence type="ECO:0000313" key="2">
    <source>
        <dbReference type="Proteomes" id="UP001519460"/>
    </source>
</evidence>
<evidence type="ECO:0000313" key="1">
    <source>
        <dbReference type="EMBL" id="KAK7495819.1"/>
    </source>
</evidence>
<accession>A0ABD0L9K8</accession>
<sequence length="124" mass="14158">MQPATRLPTDQQHLLKMLCTQQKPSQNRNMVHSAMGFHTMYNHQIFCKDRSEGCNIMTKNSPTGVESIMYSSEERLCYHTSLNTLQPSASASLQQERTQHLYAVSLRELSSRASVRRAPDMDVI</sequence>
<comment type="caution">
    <text evidence="1">The sequence shown here is derived from an EMBL/GenBank/DDBJ whole genome shotgun (WGS) entry which is preliminary data.</text>
</comment>